<protein>
    <submittedName>
        <fullName evidence="1">1872_t:CDS:1</fullName>
    </submittedName>
</protein>
<reference evidence="1" key="1">
    <citation type="submission" date="2021-06" db="EMBL/GenBank/DDBJ databases">
        <authorList>
            <person name="Kallberg Y."/>
            <person name="Tangrot J."/>
            <person name="Rosling A."/>
        </authorList>
    </citation>
    <scope>NUCLEOTIDE SEQUENCE</scope>
    <source>
        <strain evidence="1">BR232B</strain>
    </source>
</reference>
<comment type="caution">
    <text evidence="1">The sequence shown here is derived from an EMBL/GenBank/DDBJ whole genome shotgun (WGS) entry which is preliminary data.</text>
</comment>
<accession>A0A9N9H2E7</accession>
<dbReference type="Proteomes" id="UP000789739">
    <property type="component" value="Unassembled WGS sequence"/>
</dbReference>
<organism evidence="1 2">
    <name type="scientific">Paraglomus brasilianum</name>
    <dbReference type="NCBI Taxonomy" id="144538"/>
    <lineage>
        <taxon>Eukaryota</taxon>
        <taxon>Fungi</taxon>
        <taxon>Fungi incertae sedis</taxon>
        <taxon>Mucoromycota</taxon>
        <taxon>Glomeromycotina</taxon>
        <taxon>Glomeromycetes</taxon>
        <taxon>Paraglomerales</taxon>
        <taxon>Paraglomeraceae</taxon>
        <taxon>Paraglomus</taxon>
    </lineage>
</organism>
<evidence type="ECO:0000313" key="2">
    <source>
        <dbReference type="Proteomes" id="UP000789739"/>
    </source>
</evidence>
<sequence>MSLMFVGLITDDAMLQAILPAIGWLLLTATFWLDHPDYDVIEGEIRRLCEKIIGGHGTELDIIE</sequence>
<gene>
    <name evidence="1" type="ORF">PBRASI_LOCUS10361</name>
</gene>
<keyword evidence="2" id="KW-1185">Reference proteome</keyword>
<feature type="non-terminal residue" evidence="1">
    <location>
        <position position="64"/>
    </location>
</feature>
<proteinExistence type="predicted"/>
<dbReference type="EMBL" id="CAJVPI010003014">
    <property type="protein sequence ID" value="CAG8652952.1"/>
    <property type="molecule type" value="Genomic_DNA"/>
</dbReference>
<name>A0A9N9H2E7_9GLOM</name>
<dbReference type="AlphaFoldDB" id="A0A9N9H2E7"/>
<dbReference type="OrthoDB" id="10466379at2759"/>
<evidence type="ECO:0000313" key="1">
    <source>
        <dbReference type="EMBL" id="CAG8652952.1"/>
    </source>
</evidence>